<evidence type="ECO:0000256" key="2">
    <source>
        <dbReference type="RuleBase" id="RU362039"/>
    </source>
</evidence>
<sequence length="173" mass="19320">MKLLIVSDSHGWSNELADIKARHEADTNTFIHCGDSELPASSPFLDGYTIVRGNCDADSSLANEQIKRIGHLTLYVTHGHLYSVKSSLMNLAYRAGEIEADIVCFGHSHLLGAELLEGTLFLNPGSIRMPRGRQEKTYMILRLIENRATVFIHQLDGTELVELRQNFTLPKSI</sequence>
<protein>
    <recommendedName>
        <fullName evidence="2">Phosphoesterase</fullName>
        <ecNumber evidence="2">3.1.4.-</ecNumber>
    </recommendedName>
</protein>
<dbReference type="GO" id="GO:0046872">
    <property type="term" value="F:metal ion binding"/>
    <property type="evidence" value="ECO:0007669"/>
    <property type="project" value="UniProtKB-KW"/>
</dbReference>
<proteinExistence type="inferred from homology"/>
<comment type="similarity">
    <text evidence="1 2">Belongs to the metallophosphoesterase superfamily. YfcE family.</text>
</comment>
<accession>A0A2N0ZK58</accession>
<dbReference type="GO" id="GO:0016787">
    <property type="term" value="F:hydrolase activity"/>
    <property type="evidence" value="ECO:0007669"/>
    <property type="project" value="UniProtKB-UniRule"/>
</dbReference>
<dbReference type="EC" id="3.1.4.-" evidence="2"/>
<dbReference type="InterPro" id="IPR029052">
    <property type="entry name" value="Metallo-depent_PP-like"/>
</dbReference>
<dbReference type="InterPro" id="IPR024654">
    <property type="entry name" value="Calcineurin-like_PHP_lpxH"/>
</dbReference>
<keyword evidence="5" id="KW-1185">Reference proteome</keyword>
<evidence type="ECO:0000313" key="4">
    <source>
        <dbReference type="EMBL" id="PKG29856.1"/>
    </source>
</evidence>
<dbReference type="SUPFAM" id="SSF56300">
    <property type="entry name" value="Metallo-dependent phosphatases"/>
    <property type="match status" value="1"/>
</dbReference>
<dbReference type="NCBIfam" id="TIGR00040">
    <property type="entry name" value="yfcE"/>
    <property type="match status" value="1"/>
</dbReference>
<reference evidence="4 5" key="1">
    <citation type="journal article" date="2010" name="Int. J. Syst. Evol. Microbiol.">
        <title>Bacillus horneckiae sp. nov., isolated from a spacecraft-assembly clean room.</title>
        <authorList>
            <person name="Vaishampayan P."/>
            <person name="Probst A."/>
            <person name="Krishnamurthi S."/>
            <person name="Ghosh S."/>
            <person name="Osman S."/>
            <person name="McDowall A."/>
            <person name="Ruckmani A."/>
            <person name="Mayilraj S."/>
            <person name="Venkateswaran K."/>
        </authorList>
    </citation>
    <scope>NUCLEOTIDE SEQUENCE [LARGE SCALE GENOMIC DNA]</scope>
    <source>
        <strain evidence="5">1PO1SC</strain>
    </source>
</reference>
<dbReference type="Pfam" id="PF12850">
    <property type="entry name" value="Metallophos_2"/>
    <property type="match status" value="1"/>
</dbReference>
<organism evidence="4 5">
    <name type="scientific">Cytobacillus horneckiae</name>
    <dbReference type="NCBI Taxonomy" id="549687"/>
    <lineage>
        <taxon>Bacteria</taxon>
        <taxon>Bacillati</taxon>
        <taxon>Bacillota</taxon>
        <taxon>Bacilli</taxon>
        <taxon>Bacillales</taxon>
        <taxon>Bacillaceae</taxon>
        <taxon>Cytobacillus</taxon>
    </lineage>
</organism>
<dbReference type="InterPro" id="IPR000979">
    <property type="entry name" value="Phosphodiesterase_MJ0936/Vps29"/>
</dbReference>
<comment type="cofactor">
    <cofactor evidence="2">
        <name>a divalent metal cation</name>
        <dbReference type="ChEBI" id="CHEBI:60240"/>
    </cofactor>
</comment>
<name>A0A2N0ZK58_9BACI</name>
<feature type="domain" description="Calcineurin-like phosphoesterase" evidence="3">
    <location>
        <begin position="1"/>
        <end position="143"/>
    </location>
</feature>
<gene>
    <name evidence="4" type="ORF">CWS20_06390</name>
</gene>
<evidence type="ECO:0000256" key="1">
    <source>
        <dbReference type="ARBA" id="ARBA00008950"/>
    </source>
</evidence>
<dbReference type="RefSeq" id="WP_066191586.1">
    <property type="nucleotide sequence ID" value="NZ_JAFDQP010000007.1"/>
</dbReference>
<dbReference type="EMBL" id="PISD01000011">
    <property type="protein sequence ID" value="PKG29856.1"/>
    <property type="molecule type" value="Genomic_DNA"/>
</dbReference>
<keyword evidence="2" id="KW-0479">Metal-binding</keyword>
<dbReference type="Proteomes" id="UP000233343">
    <property type="component" value="Unassembled WGS sequence"/>
</dbReference>
<dbReference type="Gene3D" id="3.60.21.10">
    <property type="match status" value="1"/>
</dbReference>
<evidence type="ECO:0000313" key="5">
    <source>
        <dbReference type="Proteomes" id="UP000233343"/>
    </source>
</evidence>
<evidence type="ECO:0000259" key="3">
    <source>
        <dbReference type="Pfam" id="PF12850"/>
    </source>
</evidence>
<dbReference type="PANTHER" id="PTHR11124">
    <property type="entry name" value="VACUOLAR SORTING PROTEIN VPS29"/>
    <property type="match status" value="1"/>
</dbReference>
<comment type="caution">
    <text evidence="4">The sequence shown here is derived from an EMBL/GenBank/DDBJ whole genome shotgun (WGS) entry which is preliminary data.</text>
</comment>
<dbReference type="AlphaFoldDB" id="A0A2N0ZK58"/>